<proteinExistence type="predicted"/>
<evidence type="ECO:0000313" key="2">
    <source>
        <dbReference type="EMBL" id="CAL1148607.1"/>
    </source>
</evidence>
<protein>
    <submittedName>
        <fullName evidence="3">Pentatricopeptide repeat-containing protein, chloroplastic</fullName>
    </submittedName>
</protein>
<evidence type="ECO:0000313" key="3">
    <source>
        <dbReference type="EMBL" id="CAL4782544.1"/>
    </source>
</evidence>
<comment type="caution">
    <text evidence="1">The sequence shown here is derived from an EMBL/GenBank/DDBJ whole genome shotgun (WGS) entry which is preliminary data.</text>
</comment>
<evidence type="ECO:0000313" key="1">
    <source>
        <dbReference type="EMBL" id="CAI3995232.1"/>
    </source>
</evidence>
<accession>A0A9P1CQE3</accession>
<dbReference type="EMBL" id="CAMXCT030002048">
    <property type="protein sequence ID" value="CAL4782544.1"/>
    <property type="molecule type" value="Genomic_DNA"/>
</dbReference>
<organism evidence="1">
    <name type="scientific">Cladocopium goreaui</name>
    <dbReference type="NCBI Taxonomy" id="2562237"/>
    <lineage>
        <taxon>Eukaryota</taxon>
        <taxon>Sar</taxon>
        <taxon>Alveolata</taxon>
        <taxon>Dinophyceae</taxon>
        <taxon>Suessiales</taxon>
        <taxon>Symbiodiniaceae</taxon>
        <taxon>Cladocopium</taxon>
    </lineage>
</organism>
<reference evidence="2" key="2">
    <citation type="submission" date="2024-04" db="EMBL/GenBank/DDBJ databases">
        <authorList>
            <person name="Chen Y."/>
            <person name="Shah S."/>
            <person name="Dougan E. K."/>
            <person name="Thang M."/>
            <person name="Chan C."/>
        </authorList>
    </citation>
    <scope>NUCLEOTIDE SEQUENCE [LARGE SCALE GENOMIC DNA]</scope>
</reference>
<keyword evidence="4" id="KW-1185">Reference proteome</keyword>
<evidence type="ECO:0000313" key="4">
    <source>
        <dbReference type="Proteomes" id="UP001152797"/>
    </source>
</evidence>
<name>A0A9P1CQE3_9DINO</name>
<dbReference type="OrthoDB" id="420046at2759"/>
<dbReference type="EMBL" id="CAMXCT010002048">
    <property type="protein sequence ID" value="CAI3995232.1"/>
    <property type="molecule type" value="Genomic_DNA"/>
</dbReference>
<sequence>MLVPLSIQKSSAHEEQCIAKPLIENEVGQLRARLHLQSSMLDLARCKGSPHAAPVREFSAKPLQAEDEDLEPFVSTPGRQHFYLRGRIFEEAVASAQAGAMPLVWEHLCRQQAARQDMEAMRPYISEVGACHGHATSDKCYTVGYGGDAFAAWVASAFWAGSLPKEVLNKGWLWRIQLR</sequence>
<dbReference type="AlphaFoldDB" id="A0A9P1CQE3"/>
<dbReference type="EMBL" id="CAMXCT020002048">
    <property type="protein sequence ID" value="CAL1148607.1"/>
    <property type="molecule type" value="Genomic_DNA"/>
</dbReference>
<dbReference type="Proteomes" id="UP001152797">
    <property type="component" value="Unassembled WGS sequence"/>
</dbReference>
<reference evidence="1" key="1">
    <citation type="submission" date="2022-10" db="EMBL/GenBank/DDBJ databases">
        <authorList>
            <person name="Chen Y."/>
            <person name="Dougan E. K."/>
            <person name="Chan C."/>
            <person name="Rhodes N."/>
            <person name="Thang M."/>
        </authorList>
    </citation>
    <scope>NUCLEOTIDE SEQUENCE</scope>
</reference>
<gene>
    <name evidence="1" type="ORF">C1SCF055_LOCUS21821</name>
</gene>